<organism evidence="2 3">
    <name type="scientific">Aspergillus bertholletiae</name>
    <dbReference type="NCBI Taxonomy" id="1226010"/>
    <lineage>
        <taxon>Eukaryota</taxon>
        <taxon>Fungi</taxon>
        <taxon>Dikarya</taxon>
        <taxon>Ascomycota</taxon>
        <taxon>Pezizomycotina</taxon>
        <taxon>Eurotiomycetes</taxon>
        <taxon>Eurotiomycetidae</taxon>
        <taxon>Eurotiales</taxon>
        <taxon>Aspergillaceae</taxon>
        <taxon>Aspergillus</taxon>
        <taxon>Aspergillus subgen. Circumdati</taxon>
    </lineage>
</organism>
<dbReference type="PANTHER" id="PTHR12736">
    <property type="entry name" value="LANC-LIKE PROTEIN"/>
    <property type="match status" value="1"/>
</dbReference>
<dbReference type="PRINTS" id="PR01950">
    <property type="entry name" value="LANCSUPER"/>
</dbReference>
<dbReference type="SMART" id="SM01260">
    <property type="entry name" value="LANC_like"/>
    <property type="match status" value="1"/>
</dbReference>
<dbReference type="CDD" id="cd04794">
    <property type="entry name" value="euk_LANCL"/>
    <property type="match status" value="1"/>
</dbReference>
<dbReference type="AlphaFoldDB" id="A0A5N7B153"/>
<dbReference type="PANTHER" id="PTHR12736:SF7">
    <property type="entry name" value="LANC-LIKE PROTEIN 3"/>
    <property type="match status" value="1"/>
</dbReference>
<dbReference type="GO" id="GO:0046872">
    <property type="term" value="F:metal ion binding"/>
    <property type="evidence" value="ECO:0007669"/>
    <property type="project" value="UniProtKB-KW"/>
</dbReference>
<dbReference type="GO" id="GO:0005975">
    <property type="term" value="P:carbohydrate metabolic process"/>
    <property type="evidence" value="ECO:0007669"/>
    <property type="project" value="InterPro"/>
</dbReference>
<evidence type="ECO:0000313" key="3">
    <source>
        <dbReference type="Proteomes" id="UP000326198"/>
    </source>
</evidence>
<dbReference type="InterPro" id="IPR007822">
    <property type="entry name" value="LANC-like"/>
</dbReference>
<reference evidence="2 3" key="1">
    <citation type="submission" date="2019-04" db="EMBL/GenBank/DDBJ databases">
        <title>Friends and foes A comparative genomics studyof 23 Aspergillus species from section Flavi.</title>
        <authorList>
            <consortium name="DOE Joint Genome Institute"/>
            <person name="Kjaerbolling I."/>
            <person name="Vesth T."/>
            <person name="Frisvad J.C."/>
            <person name="Nybo J.L."/>
            <person name="Theobald S."/>
            <person name="Kildgaard S."/>
            <person name="Isbrandt T."/>
            <person name="Kuo A."/>
            <person name="Sato A."/>
            <person name="Lyhne E.K."/>
            <person name="Kogle M.E."/>
            <person name="Wiebenga A."/>
            <person name="Kun R.S."/>
            <person name="Lubbers R.J."/>
            <person name="Makela M.R."/>
            <person name="Barry K."/>
            <person name="Chovatia M."/>
            <person name="Clum A."/>
            <person name="Daum C."/>
            <person name="Haridas S."/>
            <person name="He G."/>
            <person name="LaButti K."/>
            <person name="Lipzen A."/>
            <person name="Mondo S."/>
            <person name="Riley R."/>
            <person name="Salamov A."/>
            <person name="Simmons B.A."/>
            <person name="Magnuson J.K."/>
            <person name="Henrissat B."/>
            <person name="Mortensen U.H."/>
            <person name="Larsen T.O."/>
            <person name="Devries R.P."/>
            <person name="Grigoriev I.V."/>
            <person name="Machida M."/>
            <person name="Baker S.E."/>
            <person name="Andersen M.R."/>
        </authorList>
    </citation>
    <scope>NUCLEOTIDE SEQUENCE [LARGE SCALE GENOMIC DNA]</scope>
    <source>
        <strain evidence="2 3">IBT 29228</strain>
    </source>
</reference>
<dbReference type="GO" id="GO:0005886">
    <property type="term" value="C:plasma membrane"/>
    <property type="evidence" value="ECO:0007669"/>
    <property type="project" value="TreeGrafter"/>
</dbReference>
<evidence type="ECO:0000313" key="2">
    <source>
        <dbReference type="EMBL" id="KAE8375079.1"/>
    </source>
</evidence>
<accession>A0A5N7B153</accession>
<dbReference type="InterPro" id="IPR012341">
    <property type="entry name" value="6hp_glycosidase-like_sf"/>
</dbReference>
<evidence type="ECO:0000256" key="1">
    <source>
        <dbReference type="PIRSR" id="PIRSR607822-1"/>
    </source>
</evidence>
<feature type="binding site" evidence="1">
    <location>
        <position position="363"/>
    </location>
    <ligand>
        <name>Zn(2+)</name>
        <dbReference type="ChEBI" id="CHEBI:29105"/>
    </ligand>
</feature>
<dbReference type="Proteomes" id="UP000326198">
    <property type="component" value="Unassembled WGS sequence"/>
</dbReference>
<dbReference type="Gene3D" id="1.50.10.10">
    <property type="match status" value="1"/>
</dbReference>
<dbReference type="OrthoDB" id="10257263at2759"/>
<gene>
    <name evidence="2" type="ORF">BDV26DRAFT_299879</name>
</gene>
<keyword evidence="1" id="KW-0479">Metal-binding</keyword>
<proteinExistence type="predicted"/>
<feature type="binding site" evidence="1">
    <location>
        <position position="311"/>
    </location>
    <ligand>
        <name>Zn(2+)</name>
        <dbReference type="ChEBI" id="CHEBI:29105"/>
    </ligand>
</feature>
<sequence length="519" mass="57227">MSAPQYYPNTLEPLQINRETLQTALHEFREAVDHGTRLVQQGCPPSAEWGSAGLYLGVAGVALAFLRLERQALSLTEPGETPIDFGKLARERIVPHGPDLPLKPGWLSPLGSFSPVTGALMRILAAATDGSAISDADITSLDAAVKVAIQNGPMVPQGDKMMGGDELIYGRPGLLWSILNLRVQHFDESTRKRLQPVFDALPNLVDVIVDAGRQGQKDYIKMHGEKDALPLMWSWKEARFYLGAVHGIAGVLAIILACHAEEVNDDASRKYFPWIAGTITGLCKICIANNGHLPTRIPPSSRHSSPLVQLCHGSPGLLVLMACARRSPLVTEHWEPEWDEAIHLAAESIWREGLLSKGGSLCHGIAGNALPLLLMHDSFEYDVEMMQTAKRNYIKRTEGTEATETKHLDDNLSSDYFLSRALTLLLHARETPPYSNSPENIYRMPDRPFSLHEGLSGTVCAWADACVAIQARLWKMEMELESDGPVVEAALRRDPTFKELMDRQLGFPTIAYHRPTGFP</sequence>
<feature type="binding site" evidence="1">
    <location>
        <position position="362"/>
    </location>
    <ligand>
        <name>Zn(2+)</name>
        <dbReference type="ChEBI" id="CHEBI:29105"/>
    </ligand>
</feature>
<dbReference type="SUPFAM" id="SSF158745">
    <property type="entry name" value="LanC-like"/>
    <property type="match status" value="1"/>
</dbReference>
<dbReference type="Pfam" id="PF05147">
    <property type="entry name" value="LANC_like"/>
    <property type="match status" value="1"/>
</dbReference>
<protein>
    <submittedName>
        <fullName evidence="2">Lanthionine synthetase C family protein</fullName>
    </submittedName>
</protein>
<name>A0A5N7B153_9EURO</name>
<dbReference type="GO" id="GO:0031179">
    <property type="term" value="P:peptide modification"/>
    <property type="evidence" value="ECO:0007669"/>
    <property type="project" value="InterPro"/>
</dbReference>
<keyword evidence="3" id="KW-1185">Reference proteome</keyword>
<dbReference type="EMBL" id="ML736268">
    <property type="protein sequence ID" value="KAE8375079.1"/>
    <property type="molecule type" value="Genomic_DNA"/>
</dbReference>
<keyword evidence="1" id="KW-0862">Zinc</keyword>